<dbReference type="Proteomes" id="UP000478740">
    <property type="component" value="Unassembled WGS sequence"/>
</dbReference>
<proteinExistence type="predicted"/>
<keyword evidence="7" id="KW-1185">Reference proteome</keyword>
<dbReference type="PROSITE" id="PS50043">
    <property type="entry name" value="HTH_LUXR_2"/>
    <property type="match status" value="1"/>
</dbReference>
<evidence type="ECO:0000259" key="5">
    <source>
        <dbReference type="PROSITE" id="PS50043"/>
    </source>
</evidence>
<dbReference type="GO" id="GO:0006355">
    <property type="term" value="P:regulation of DNA-templated transcription"/>
    <property type="evidence" value="ECO:0007669"/>
    <property type="project" value="InterPro"/>
</dbReference>
<dbReference type="SUPFAM" id="SSF46894">
    <property type="entry name" value="C-terminal effector domain of the bipartite response regulators"/>
    <property type="match status" value="1"/>
</dbReference>
<dbReference type="InterPro" id="IPR005143">
    <property type="entry name" value="TF_LuxR_autoind-bd_dom"/>
</dbReference>
<dbReference type="Pfam" id="PF00196">
    <property type="entry name" value="GerE"/>
    <property type="match status" value="1"/>
</dbReference>
<keyword evidence="3" id="KW-0804">Transcription</keyword>
<protein>
    <submittedName>
        <fullName evidence="6">Histidine kinase</fullName>
    </submittedName>
</protein>
<dbReference type="SMART" id="SM00421">
    <property type="entry name" value="HTH_LUXR"/>
    <property type="match status" value="1"/>
</dbReference>
<dbReference type="InterPro" id="IPR000792">
    <property type="entry name" value="Tscrpt_reg_LuxR_C"/>
</dbReference>
<evidence type="ECO:0000256" key="3">
    <source>
        <dbReference type="ARBA" id="ARBA00023163"/>
    </source>
</evidence>
<dbReference type="CDD" id="cd06170">
    <property type="entry name" value="LuxR_C_like"/>
    <property type="match status" value="1"/>
</dbReference>
<accession>A0A6L6IXR1</accession>
<organism evidence="6 7">
    <name type="scientific">Paracoccus shanxieyensis</name>
    <dbReference type="NCBI Taxonomy" id="2675752"/>
    <lineage>
        <taxon>Bacteria</taxon>
        <taxon>Pseudomonadati</taxon>
        <taxon>Pseudomonadota</taxon>
        <taxon>Alphaproteobacteria</taxon>
        <taxon>Rhodobacterales</taxon>
        <taxon>Paracoccaceae</taxon>
        <taxon>Paracoccus</taxon>
    </lineage>
</organism>
<dbReference type="Pfam" id="PF03472">
    <property type="entry name" value="Autoind_bind"/>
    <property type="match status" value="1"/>
</dbReference>
<evidence type="ECO:0000256" key="1">
    <source>
        <dbReference type="ARBA" id="ARBA00023015"/>
    </source>
</evidence>
<evidence type="ECO:0000313" key="6">
    <source>
        <dbReference type="EMBL" id="MTH63850.1"/>
    </source>
</evidence>
<name>A0A6L6IXR1_9RHOB</name>
<sequence length="288" mass="31782">MLHKIEAILAARSVDDAWALYAGSMARMGFPFLMYGGHRLIGGTGTTSLDEGIRLSNLPDGLDTQILERQFHDSIPMLGWMVRNHGWRSWDWANQRRRDGRLSIAEAGCLDLFASHGLRAGIAISLSDRVPRVRAGILLIGPAGIAQTELDHRWSECQRYGVLLTSVLHQRLANLPYRQPDQILTLRQREVLELTGSGMTTQEIALGLDLTPGTVEKHMRLARKALGARTSAQAVLLAMSRRQIFVDPGEACTPPPPRPAPAAPADDTPAQPWSYIEAMERAARSNQI</sequence>
<dbReference type="PANTHER" id="PTHR44688">
    <property type="entry name" value="DNA-BINDING TRANSCRIPTIONAL ACTIVATOR DEVR_DOSR"/>
    <property type="match status" value="1"/>
</dbReference>
<reference evidence="6 7" key="1">
    <citation type="submission" date="2019-11" db="EMBL/GenBank/DDBJ databases">
        <authorList>
            <person name="Dong K."/>
        </authorList>
    </citation>
    <scope>NUCLEOTIDE SEQUENCE [LARGE SCALE GENOMIC DNA]</scope>
    <source>
        <strain evidence="6 7">DK608</strain>
    </source>
</reference>
<dbReference type="PRINTS" id="PR00038">
    <property type="entry name" value="HTHLUXR"/>
</dbReference>
<dbReference type="Gene3D" id="3.30.450.80">
    <property type="entry name" value="Transcription factor LuxR-like, autoinducer-binding domain"/>
    <property type="match status" value="1"/>
</dbReference>
<dbReference type="RefSeq" id="WP_155043719.1">
    <property type="nucleotide sequence ID" value="NZ_WMIH01000003.1"/>
</dbReference>
<feature type="domain" description="HTH luxR-type" evidence="5">
    <location>
        <begin position="177"/>
        <end position="242"/>
    </location>
</feature>
<dbReference type="PANTHER" id="PTHR44688:SF16">
    <property type="entry name" value="DNA-BINDING TRANSCRIPTIONAL ACTIVATOR DEVR_DOSR"/>
    <property type="match status" value="1"/>
</dbReference>
<dbReference type="GO" id="GO:0003677">
    <property type="term" value="F:DNA binding"/>
    <property type="evidence" value="ECO:0007669"/>
    <property type="project" value="UniProtKB-KW"/>
</dbReference>
<dbReference type="InterPro" id="IPR016032">
    <property type="entry name" value="Sig_transdc_resp-reg_C-effctor"/>
</dbReference>
<keyword evidence="6" id="KW-0418">Kinase</keyword>
<feature type="region of interest" description="Disordered" evidence="4">
    <location>
        <begin position="248"/>
        <end position="272"/>
    </location>
</feature>
<feature type="compositionally biased region" description="Pro residues" evidence="4">
    <location>
        <begin position="253"/>
        <end position="262"/>
    </location>
</feature>
<dbReference type="InterPro" id="IPR036388">
    <property type="entry name" value="WH-like_DNA-bd_sf"/>
</dbReference>
<evidence type="ECO:0000256" key="4">
    <source>
        <dbReference type="SAM" id="MobiDB-lite"/>
    </source>
</evidence>
<keyword evidence="6" id="KW-0808">Transferase</keyword>
<dbReference type="SUPFAM" id="SSF75516">
    <property type="entry name" value="Pheromone-binding domain of LuxR-like quorum-sensing transcription factors"/>
    <property type="match status" value="1"/>
</dbReference>
<dbReference type="EMBL" id="WMII01000004">
    <property type="protein sequence ID" value="MTH63850.1"/>
    <property type="molecule type" value="Genomic_DNA"/>
</dbReference>
<keyword evidence="2" id="KW-0238">DNA-binding</keyword>
<evidence type="ECO:0000313" key="7">
    <source>
        <dbReference type="Proteomes" id="UP000478740"/>
    </source>
</evidence>
<dbReference type="AlphaFoldDB" id="A0A6L6IXR1"/>
<keyword evidence="1" id="KW-0805">Transcription regulation</keyword>
<evidence type="ECO:0000256" key="2">
    <source>
        <dbReference type="ARBA" id="ARBA00023125"/>
    </source>
</evidence>
<dbReference type="GO" id="GO:0016301">
    <property type="term" value="F:kinase activity"/>
    <property type="evidence" value="ECO:0007669"/>
    <property type="project" value="UniProtKB-KW"/>
</dbReference>
<dbReference type="InterPro" id="IPR036693">
    <property type="entry name" value="TF_LuxR_autoind-bd_dom_sf"/>
</dbReference>
<dbReference type="Gene3D" id="1.10.10.10">
    <property type="entry name" value="Winged helix-like DNA-binding domain superfamily/Winged helix DNA-binding domain"/>
    <property type="match status" value="1"/>
</dbReference>
<comment type="caution">
    <text evidence="6">The sequence shown here is derived from an EMBL/GenBank/DDBJ whole genome shotgun (WGS) entry which is preliminary data.</text>
</comment>
<feature type="compositionally biased region" description="Low complexity" evidence="4">
    <location>
        <begin position="263"/>
        <end position="272"/>
    </location>
</feature>
<gene>
    <name evidence="6" type="ORF">GL284_06160</name>
</gene>